<dbReference type="CDD" id="cd06261">
    <property type="entry name" value="TM_PBP2"/>
    <property type="match status" value="1"/>
</dbReference>
<keyword evidence="2 7" id="KW-0813">Transport</keyword>
<feature type="transmembrane region" description="Helical" evidence="7">
    <location>
        <begin position="12"/>
        <end position="33"/>
    </location>
</feature>
<dbReference type="InterPro" id="IPR000515">
    <property type="entry name" value="MetI-like"/>
</dbReference>
<comment type="caution">
    <text evidence="9">The sequence shown here is derived from an EMBL/GenBank/DDBJ whole genome shotgun (WGS) entry which is preliminary data.</text>
</comment>
<feature type="transmembrane region" description="Helical" evidence="7">
    <location>
        <begin position="80"/>
        <end position="102"/>
    </location>
</feature>
<dbReference type="Pfam" id="PF00528">
    <property type="entry name" value="BPD_transp_1"/>
    <property type="match status" value="1"/>
</dbReference>
<dbReference type="EMBL" id="JBHSQV010000177">
    <property type="protein sequence ID" value="MFC5988166.1"/>
    <property type="molecule type" value="Genomic_DNA"/>
</dbReference>
<protein>
    <submittedName>
        <fullName evidence="9">Carbohydrate ABC transporter permease</fullName>
    </submittedName>
</protein>
<evidence type="ECO:0000256" key="7">
    <source>
        <dbReference type="RuleBase" id="RU363032"/>
    </source>
</evidence>
<dbReference type="PROSITE" id="PS50928">
    <property type="entry name" value="ABC_TM1"/>
    <property type="match status" value="1"/>
</dbReference>
<reference evidence="10" key="1">
    <citation type="journal article" date="2019" name="Int. J. Syst. Evol. Microbiol.">
        <title>The Global Catalogue of Microorganisms (GCM) 10K type strain sequencing project: providing services to taxonomists for standard genome sequencing and annotation.</title>
        <authorList>
            <consortium name="The Broad Institute Genomics Platform"/>
            <consortium name="The Broad Institute Genome Sequencing Center for Infectious Disease"/>
            <person name="Wu L."/>
            <person name="Ma J."/>
        </authorList>
    </citation>
    <scope>NUCLEOTIDE SEQUENCE [LARGE SCALE GENOMIC DNA]</scope>
    <source>
        <strain evidence="10">CCM 8749</strain>
    </source>
</reference>
<evidence type="ECO:0000313" key="10">
    <source>
        <dbReference type="Proteomes" id="UP001596250"/>
    </source>
</evidence>
<accession>A0ABW1IT33</accession>
<feature type="transmembrane region" description="Helical" evidence="7">
    <location>
        <begin position="260"/>
        <end position="277"/>
    </location>
</feature>
<dbReference type="SUPFAM" id="SSF161098">
    <property type="entry name" value="MetI-like"/>
    <property type="match status" value="1"/>
</dbReference>
<evidence type="ECO:0000256" key="1">
    <source>
        <dbReference type="ARBA" id="ARBA00004651"/>
    </source>
</evidence>
<evidence type="ECO:0000256" key="2">
    <source>
        <dbReference type="ARBA" id="ARBA00022448"/>
    </source>
</evidence>
<dbReference type="Gene3D" id="1.10.3720.10">
    <property type="entry name" value="MetI-like"/>
    <property type="match status" value="1"/>
</dbReference>
<dbReference type="PANTHER" id="PTHR43744:SF9">
    <property type="entry name" value="POLYGALACTURONAN_RHAMNOGALACTURONAN TRANSPORT SYSTEM PERMEASE PROTEIN YTCP"/>
    <property type="match status" value="1"/>
</dbReference>
<evidence type="ECO:0000256" key="6">
    <source>
        <dbReference type="ARBA" id="ARBA00023136"/>
    </source>
</evidence>
<organism evidence="9 10">
    <name type="scientific">Marinicrinis lubricantis</name>
    <dbReference type="NCBI Taxonomy" id="2086470"/>
    <lineage>
        <taxon>Bacteria</taxon>
        <taxon>Bacillati</taxon>
        <taxon>Bacillota</taxon>
        <taxon>Bacilli</taxon>
        <taxon>Bacillales</taxon>
        <taxon>Paenibacillaceae</taxon>
    </lineage>
</organism>
<comment type="subcellular location">
    <subcellularLocation>
        <location evidence="1 7">Cell membrane</location>
        <topology evidence="1 7">Multi-pass membrane protein</topology>
    </subcellularLocation>
</comment>
<dbReference type="PANTHER" id="PTHR43744">
    <property type="entry name" value="ABC TRANSPORTER PERMEASE PROTEIN MG189-RELATED-RELATED"/>
    <property type="match status" value="1"/>
</dbReference>
<proteinExistence type="inferred from homology"/>
<keyword evidence="3" id="KW-1003">Cell membrane</keyword>
<evidence type="ECO:0000313" key="9">
    <source>
        <dbReference type="EMBL" id="MFC5988166.1"/>
    </source>
</evidence>
<feature type="transmembrane region" description="Helical" evidence="7">
    <location>
        <begin position="114"/>
        <end position="136"/>
    </location>
</feature>
<keyword evidence="10" id="KW-1185">Reference proteome</keyword>
<evidence type="ECO:0000256" key="3">
    <source>
        <dbReference type="ARBA" id="ARBA00022475"/>
    </source>
</evidence>
<dbReference type="InterPro" id="IPR035906">
    <property type="entry name" value="MetI-like_sf"/>
</dbReference>
<gene>
    <name evidence="9" type="ORF">ACFPXP_17330</name>
</gene>
<keyword evidence="5 7" id="KW-1133">Transmembrane helix</keyword>
<dbReference type="RefSeq" id="WP_379895612.1">
    <property type="nucleotide sequence ID" value="NZ_CBCSCT010000020.1"/>
</dbReference>
<keyword evidence="6 7" id="KW-0472">Membrane</keyword>
<feature type="transmembrane region" description="Helical" evidence="7">
    <location>
        <begin position="142"/>
        <end position="163"/>
    </location>
</feature>
<feature type="transmembrane region" description="Helical" evidence="7">
    <location>
        <begin position="184"/>
        <end position="206"/>
    </location>
</feature>
<evidence type="ECO:0000259" key="8">
    <source>
        <dbReference type="PROSITE" id="PS50928"/>
    </source>
</evidence>
<evidence type="ECO:0000256" key="5">
    <source>
        <dbReference type="ARBA" id="ARBA00022989"/>
    </source>
</evidence>
<comment type="similarity">
    <text evidence="7">Belongs to the binding-protein-dependent transport system permease family.</text>
</comment>
<name>A0ABW1IT33_9BACL</name>
<keyword evidence="4 7" id="KW-0812">Transmembrane</keyword>
<dbReference type="Proteomes" id="UP001596250">
    <property type="component" value="Unassembled WGS sequence"/>
</dbReference>
<feature type="domain" description="ABC transmembrane type-1" evidence="8">
    <location>
        <begin position="76"/>
        <end position="276"/>
    </location>
</feature>
<sequence>MTNRTIPIGSILWNVLIYSGLALAALLMVYPFWELFITSISPAEEASKVGLKLFPRGFTLEAYRITLDSSLLWQAYLNTIFRTVVGTGLSVVLYFCTAYPLAKKFLPARNTLTMFYLIPMFFSGGLIPSFLLVQSLGLYDTIWALIVPSLFSTFHILVMRNFLMALPESLEESAMVDGAGFFTILFRIVIPLSMPILATSALWVGVDHWNSWFDAMIYTRSNDHIVLQLILRRVFIEKDNMGITDSLQGDEGIITKSMEAATVLVAIGPIILTYPFLQKYFVKGTLMGSLKG</sequence>
<evidence type="ECO:0000256" key="4">
    <source>
        <dbReference type="ARBA" id="ARBA00022692"/>
    </source>
</evidence>